<evidence type="ECO:0000313" key="2">
    <source>
        <dbReference type="Proteomes" id="UP001204439"/>
    </source>
</evidence>
<organism evidence="1 2">
    <name type="scientific">Epilithonimonas ginsengisoli</name>
    <dbReference type="NCBI Taxonomy" id="1245592"/>
    <lineage>
        <taxon>Bacteria</taxon>
        <taxon>Pseudomonadati</taxon>
        <taxon>Bacteroidota</taxon>
        <taxon>Flavobacteriia</taxon>
        <taxon>Flavobacteriales</taxon>
        <taxon>Weeksellaceae</taxon>
        <taxon>Chryseobacterium group</taxon>
        <taxon>Epilithonimonas</taxon>
    </lineage>
</organism>
<sequence>MEYSDDFISMDITGNVPEYTAIYQLLFRGIPNSNQTSPVISTSEEEVWRKNPAYFEEFFNKNRYKTFIISSFKNDKYSSRVSVNLKALEADLEHHSIIRKFGY</sequence>
<gene>
    <name evidence="1" type="ORF">NG800_001750</name>
</gene>
<comment type="caution">
    <text evidence="1">The sequence shown here is derived from an EMBL/GenBank/DDBJ whole genome shotgun (WGS) entry which is preliminary data.</text>
</comment>
<dbReference type="EMBL" id="JAMXLT020000002">
    <property type="protein sequence ID" value="MDW8547614.1"/>
    <property type="molecule type" value="Genomic_DNA"/>
</dbReference>
<dbReference type="RefSeq" id="WP_131797768.1">
    <property type="nucleotide sequence ID" value="NZ_JAMXLT020000002.1"/>
</dbReference>
<name>A0ABU4JD85_9FLAO</name>
<keyword evidence="2" id="KW-1185">Reference proteome</keyword>
<proteinExistence type="predicted"/>
<dbReference type="Proteomes" id="UP001204439">
    <property type="component" value="Unassembled WGS sequence"/>
</dbReference>
<reference evidence="1 2" key="1">
    <citation type="submission" date="2023-11" db="EMBL/GenBank/DDBJ databases">
        <title>First isolation, identification, and characterization of non-pathogenic Epilithonimonas ginsengisoli isolated from diseased farmed rainbow trout (Oncorhynchus mykiss) in Chile.</title>
        <authorList>
            <person name="Miranda C.D."/>
            <person name="Irgang R."/>
            <person name="Concha C."/>
            <person name="Rojas R."/>
            <person name="Avendano R."/>
        </authorList>
    </citation>
    <scope>NUCLEOTIDE SEQUENCE [LARGE SCALE GENOMIC DNA]</scope>
    <source>
        <strain evidence="1 2">FP99</strain>
    </source>
</reference>
<evidence type="ECO:0000313" key="1">
    <source>
        <dbReference type="EMBL" id="MDW8547614.1"/>
    </source>
</evidence>
<protein>
    <submittedName>
        <fullName evidence="1">Uncharacterized protein</fullName>
    </submittedName>
</protein>
<accession>A0ABU4JD85</accession>